<evidence type="ECO:0000313" key="2">
    <source>
        <dbReference type="EMBL" id="AOV06936.1"/>
    </source>
</evidence>
<keyword evidence="1" id="KW-0472">Membrane</keyword>
<reference evidence="2 3" key="1">
    <citation type="submission" date="2016-09" db="EMBL/GenBank/DDBJ databases">
        <title>Complete genome sequence of the Lysinibacillus sphaericus LMG 22257, a specie of Bacillus with ureolytic activity that can effectively biodeposit calcium carbonate.</title>
        <authorList>
            <person name="Yan W."/>
        </authorList>
    </citation>
    <scope>NUCLEOTIDE SEQUENCE [LARGE SCALE GENOMIC DNA]</scope>
    <source>
        <strain evidence="2 3">LMG 22257</strain>
    </source>
</reference>
<protein>
    <submittedName>
        <fullName evidence="2">Uncharacterized protein</fullName>
    </submittedName>
</protein>
<accession>A0A1D8JDZ8</accession>
<dbReference type="Proteomes" id="UP000185746">
    <property type="component" value="Chromosome"/>
</dbReference>
<name>A0A1D8JDZ8_9BACL</name>
<evidence type="ECO:0000313" key="3">
    <source>
        <dbReference type="Proteomes" id="UP000185746"/>
    </source>
</evidence>
<sequence>MNKQNLKNIRMTYYFTSIFITVGTIVVLYLLFQKTTKLSPFILFLSLAGGGLPLGIIGVFVDYKISEFKGKTRNVKQLKEDL</sequence>
<dbReference type="AlphaFoldDB" id="A0A1D8JDZ8"/>
<dbReference type="KEGG" id="surl:BI350_04700"/>
<feature type="transmembrane region" description="Helical" evidence="1">
    <location>
        <begin position="38"/>
        <end position="61"/>
    </location>
</feature>
<feature type="transmembrane region" description="Helical" evidence="1">
    <location>
        <begin position="12"/>
        <end position="32"/>
    </location>
</feature>
<keyword evidence="3" id="KW-1185">Reference proteome</keyword>
<organism evidence="2 3">
    <name type="scientific">Sporosarcina ureilytica</name>
    <dbReference type="NCBI Taxonomy" id="298596"/>
    <lineage>
        <taxon>Bacteria</taxon>
        <taxon>Bacillati</taxon>
        <taxon>Bacillota</taxon>
        <taxon>Bacilli</taxon>
        <taxon>Bacillales</taxon>
        <taxon>Caryophanaceae</taxon>
        <taxon>Sporosarcina</taxon>
    </lineage>
</organism>
<proteinExistence type="predicted"/>
<keyword evidence="1" id="KW-1133">Transmembrane helix</keyword>
<dbReference type="RefSeq" id="WP_075527060.1">
    <property type="nucleotide sequence ID" value="NZ_CP017560.1"/>
</dbReference>
<dbReference type="EMBL" id="CP017560">
    <property type="protein sequence ID" value="AOV06936.1"/>
    <property type="molecule type" value="Genomic_DNA"/>
</dbReference>
<evidence type="ECO:0000256" key="1">
    <source>
        <dbReference type="SAM" id="Phobius"/>
    </source>
</evidence>
<gene>
    <name evidence="2" type="ORF">BI350_04700</name>
</gene>
<keyword evidence="1" id="KW-0812">Transmembrane</keyword>